<feature type="chain" id="PRO_5045650095" evidence="1">
    <location>
        <begin position="24"/>
        <end position="216"/>
    </location>
</feature>
<keyword evidence="1" id="KW-0732">Signal</keyword>
<dbReference type="Pfam" id="PF05643">
    <property type="entry name" value="GNA1162-like"/>
    <property type="match status" value="1"/>
</dbReference>
<accession>A0ABV1RK71</accession>
<keyword evidence="3" id="KW-1185">Reference proteome</keyword>
<dbReference type="PROSITE" id="PS51257">
    <property type="entry name" value="PROKAR_LIPOPROTEIN"/>
    <property type="match status" value="1"/>
</dbReference>
<dbReference type="RefSeq" id="WP_143870571.1">
    <property type="nucleotide sequence ID" value="NZ_CP041660.1"/>
</dbReference>
<name>A0ABV1RK71_9ALTE</name>
<gene>
    <name evidence="2" type="ORF">ABS311_15650</name>
</gene>
<protein>
    <submittedName>
        <fullName evidence="2">GNA1162 family protein</fullName>
    </submittedName>
</protein>
<comment type="caution">
    <text evidence="2">The sequence shown here is derived from an EMBL/GenBank/DDBJ whole genome shotgun (WGS) entry which is preliminary data.</text>
</comment>
<organism evidence="2 3">
    <name type="scientific">Catenovulum sediminis</name>
    <dbReference type="NCBI Taxonomy" id="1740262"/>
    <lineage>
        <taxon>Bacteria</taxon>
        <taxon>Pseudomonadati</taxon>
        <taxon>Pseudomonadota</taxon>
        <taxon>Gammaproteobacteria</taxon>
        <taxon>Alteromonadales</taxon>
        <taxon>Alteromonadaceae</taxon>
        <taxon>Catenovulum</taxon>
    </lineage>
</organism>
<dbReference type="Proteomes" id="UP001467690">
    <property type="component" value="Unassembled WGS sequence"/>
</dbReference>
<evidence type="ECO:0000256" key="1">
    <source>
        <dbReference type="SAM" id="SignalP"/>
    </source>
</evidence>
<proteinExistence type="predicted"/>
<evidence type="ECO:0000313" key="2">
    <source>
        <dbReference type="EMBL" id="MER2493314.1"/>
    </source>
</evidence>
<reference evidence="2 3" key="1">
    <citation type="submission" date="2024-06" db="EMBL/GenBank/DDBJ databases">
        <authorList>
            <person name="Chen R.Y."/>
        </authorList>
    </citation>
    <scope>NUCLEOTIDE SEQUENCE [LARGE SCALE GENOMIC DNA]</scope>
    <source>
        <strain evidence="2 3">D2</strain>
    </source>
</reference>
<dbReference type="InterPro" id="IPR008517">
    <property type="entry name" value="GNA1162-like"/>
</dbReference>
<feature type="signal peptide" evidence="1">
    <location>
        <begin position="1"/>
        <end position="23"/>
    </location>
</feature>
<dbReference type="EMBL" id="JBELOE010000259">
    <property type="protein sequence ID" value="MER2493314.1"/>
    <property type="molecule type" value="Genomic_DNA"/>
</dbReference>
<sequence length="216" mass="23041">MTTNITKCLLVLLALALSGCATVKPYDYTALKKNAPRSILVIPPQNNSVDVTASYSYLSTVSQPLAEKGYYVFPVSVIDAFLKENGLPTPMEMNSIPLDKIKEHIGADAVLYVTIDDWGQKFVVLSSKTIVKGSVKLVSVESGELLWDAPIFAEIASDSGGHGLVGALVNAVVTQIAGSVNDRTPDAARMANNIAFYSAKRGLLPGPYAPAEPKKK</sequence>
<evidence type="ECO:0000313" key="3">
    <source>
        <dbReference type="Proteomes" id="UP001467690"/>
    </source>
</evidence>
<dbReference type="Gene3D" id="3.40.50.10610">
    <property type="entry name" value="ABC-type transport auxiliary lipoprotein component"/>
    <property type="match status" value="1"/>
</dbReference>